<dbReference type="GeneTree" id="ENSGT00940000165253"/>
<reference evidence="14" key="2">
    <citation type="submission" date="2025-08" db="UniProtKB">
        <authorList>
            <consortium name="Ensembl"/>
        </authorList>
    </citation>
    <scope>IDENTIFICATION</scope>
</reference>
<accession>A0AAX7TZ77</accession>
<dbReference type="GO" id="GO:0006085">
    <property type="term" value="P:acetyl-CoA biosynthetic process"/>
    <property type="evidence" value="ECO:0007669"/>
    <property type="project" value="TreeGrafter"/>
</dbReference>
<dbReference type="PROSITE" id="PS00455">
    <property type="entry name" value="AMP_BINDING"/>
    <property type="match status" value="1"/>
</dbReference>
<evidence type="ECO:0000259" key="13">
    <source>
        <dbReference type="Pfam" id="PF16177"/>
    </source>
</evidence>
<keyword evidence="6" id="KW-0547">Nucleotide-binding</keyword>
<dbReference type="GO" id="GO:0006629">
    <property type="term" value="P:lipid metabolic process"/>
    <property type="evidence" value="ECO:0007669"/>
    <property type="project" value="UniProtKB-KW"/>
</dbReference>
<gene>
    <name evidence="14" type="primary">ACSS1</name>
</gene>
<evidence type="ECO:0000256" key="6">
    <source>
        <dbReference type="ARBA" id="ARBA00022741"/>
    </source>
</evidence>
<dbReference type="EC" id="6.2.1.17" evidence="3"/>
<dbReference type="Ensembl" id="ENSACLT00000051041.1">
    <property type="protein sequence ID" value="ENSACLP00000061867.1"/>
    <property type="gene ID" value="ENSACLG00000013330.2"/>
</dbReference>
<evidence type="ECO:0000256" key="7">
    <source>
        <dbReference type="ARBA" id="ARBA00022840"/>
    </source>
</evidence>
<feature type="domain" description="AMP-dependent synthetase/ligase" evidence="11">
    <location>
        <begin position="88"/>
        <end position="474"/>
    </location>
</feature>
<organism evidence="14 15">
    <name type="scientific">Astatotilapia calliptera</name>
    <name type="common">Eastern happy</name>
    <name type="synonym">Chromis callipterus</name>
    <dbReference type="NCBI Taxonomy" id="8154"/>
    <lineage>
        <taxon>Eukaryota</taxon>
        <taxon>Metazoa</taxon>
        <taxon>Chordata</taxon>
        <taxon>Craniata</taxon>
        <taxon>Vertebrata</taxon>
        <taxon>Euteleostomi</taxon>
        <taxon>Actinopterygii</taxon>
        <taxon>Neopterygii</taxon>
        <taxon>Teleostei</taxon>
        <taxon>Neoteleostei</taxon>
        <taxon>Acanthomorphata</taxon>
        <taxon>Ovalentaria</taxon>
        <taxon>Cichlomorphae</taxon>
        <taxon>Cichliformes</taxon>
        <taxon>Cichlidae</taxon>
        <taxon>African cichlids</taxon>
        <taxon>Pseudocrenilabrinae</taxon>
        <taxon>Haplochromini</taxon>
        <taxon>Astatotilapia</taxon>
    </lineage>
</organism>
<keyword evidence="15" id="KW-1185">Reference proteome</keyword>
<evidence type="ECO:0000256" key="9">
    <source>
        <dbReference type="ARBA" id="ARBA00029726"/>
    </source>
</evidence>
<comment type="catalytic activity">
    <reaction evidence="10">
        <text>propanoate + ATP + CoA = propanoyl-CoA + AMP + diphosphate</text>
        <dbReference type="Rhea" id="RHEA:20373"/>
        <dbReference type="ChEBI" id="CHEBI:17272"/>
        <dbReference type="ChEBI" id="CHEBI:30616"/>
        <dbReference type="ChEBI" id="CHEBI:33019"/>
        <dbReference type="ChEBI" id="CHEBI:57287"/>
        <dbReference type="ChEBI" id="CHEBI:57392"/>
        <dbReference type="ChEBI" id="CHEBI:456215"/>
        <dbReference type="EC" id="6.2.1.17"/>
    </reaction>
    <physiologicalReaction direction="left-to-right" evidence="10">
        <dbReference type="Rhea" id="RHEA:20374"/>
    </physiologicalReaction>
</comment>
<dbReference type="FunFam" id="3.40.50.12780:FF:000001">
    <property type="entry name" value="Acetyl-coenzyme A synthetase"/>
    <property type="match status" value="1"/>
</dbReference>
<comment type="catalytic activity">
    <reaction evidence="1">
        <text>acetate + ATP + CoA = acetyl-CoA + AMP + diphosphate</text>
        <dbReference type="Rhea" id="RHEA:23176"/>
        <dbReference type="ChEBI" id="CHEBI:30089"/>
        <dbReference type="ChEBI" id="CHEBI:30616"/>
        <dbReference type="ChEBI" id="CHEBI:33019"/>
        <dbReference type="ChEBI" id="CHEBI:57287"/>
        <dbReference type="ChEBI" id="CHEBI:57288"/>
        <dbReference type="ChEBI" id="CHEBI:456215"/>
        <dbReference type="EC" id="6.2.1.1"/>
    </reaction>
    <physiologicalReaction direction="left-to-right" evidence="1">
        <dbReference type="Rhea" id="RHEA:23177"/>
    </physiologicalReaction>
</comment>
<protein>
    <recommendedName>
        <fullName evidence="9">Propionate--CoA ligase</fullName>
        <ecNumber evidence="4">6.2.1.1</ecNumber>
        <ecNumber evidence="3">6.2.1.17</ecNumber>
    </recommendedName>
</protein>
<dbReference type="GO" id="GO:0005739">
    <property type="term" value="C:mitochondrion"/>
    <property type="evidence" value="ECO:0007669"/>
    <property type="project" value="TreeGrafter"/>
</dbReference>
<dbReference type="GO" id="GO:0050218">
    <property type="term" value="F:propionate-CoA ligase activity"/>
    <property type="evidence" value="ECO:0007669"/>
    <property type="project" value="UniProtKB-EC"/>
</dbReference>
<evidence type="ECO:0000259" key="11">
    <source>
        <dbReference type="Pfam" id="PF00501"/>
    </source>
</evidence>
<dbReference type="Pfam" id="PF13193">
    <property type="entry name" value="AMP-binding_C"/>
    <property type="match status" value="1"/>
</dbReference>
<dbReference type="GO" id="GO:0005524">
    <property type="term" value="F:ATP binding"/>
    <property type="evidence" value="ECO:0007669"/>
    <property type="project" value="UniProtKB-KW"/>
</dbReference>
<evidence type="ECO:0000313" key="15">
    <source>
        <dbReference type="Proteomes" id="UP000265100"/>
    </source>
</evidence>
<evidence type="ECO:0000256" key="4">
    <source>
        <dbReference type="ARBA" id="ARBA00013275"/>
    </source>
</evidence>
<feature type="domain" description="Acetyl-coenzyme A synthetase N-terminal" evidence="13">
    <location>
        <begin position="32"/>
        <end position="86"/>
    </location>
</feature>
<dbReference type="PANTHER" id="PTHR24095:SF83">
    <property type="entry name" value="ACETYL-COENZYME A SYNTHETASE"/>
    <property type="match status" value="1"/>
</dbReference>
<evidence type="ECO:0000256" key="3">
    <source>
        <dbReference type="ARBA" id="ARBA00012985"/>
    </source>
</evidence>
<dbReference type="Pfam" id="PF00501">
    <property type="entry name" value="AMP-binding"/>
    <property type="match status" value="1"/>
</dbReference>
<evidence type="ECO:0000313" key="14">
    <source>
        <dbReference type="Ensembl" id="ENSACLP00000061867.1"/>
    </source>
</evidence>
<sequence>KAKVKLYCGCSLISGKLSEVAAGLEGVSGRAALRELSVSNSESFWAAVARHRLCWSTPFHTVQDCDLSRGKIKWFEGGKLNVSVNCLDRHVHTCPERVALIWERDERGSEMKYTYGELLEMTCRLGNLLRRHGVKRGDCVTIYMPTCPLAVASMLACARIGAAHNVVFAGFSADALAERIRDGEITVITVNQGVRGGKVTELKKTVDTAMQSCPTVKQVFVAMRTDNPVTMTARDIAMEEEMLKEDVVCEPAVMNSEDVLFLLYTSGSTGKPKGLVHTQAGYLLYAALTHRYVFSYHDGDVFGCVADIGWITGHSYVVYGPLANGATTVLFESTPIYPDPGRYWDMVERLKINQFYGAPTAIRLLLKYGDQWVNKYDRSTLKTLGSVGEPINTEAWEWYHRVVGDGRCPVVDTWWQTETGGICIAPRPSDPDAEIVPGMAMRPFFGINPVLMDTEGEVLTSNNTSGALCMAQPWPGMARTIHNNHQRFIDTYFQPYPGVYAFVVLKKGIDVQEADLSRQLNGMVSEKIAKYASPDFIQFAKRLPKTRSGKIMRRVLRKVVESDLEGLGDLSTLDDPAAVQEIIQGHEKLLSKNRS</sequence>
<dbReference type="Gene3D" id="3.40.50.12780">
    <property type="entry name" value="N-terminal domain of ligase-like"/>
    <property type="match status" value="1"/>
</dbReference>
<dbReference type="Pfam" id="PF16177">
    <property type="entry name" value="ACAS_N"/>
    <property type="match status" value="1"/>
</dbReference>
<keyword evidence="8" id="KW-0443">Lipid metabolism</keyword>
<comment type="similarity">
    <text evidence="2">Belongs to the ATP-dependent AMP-binding enzyme family.</text>
</comment>
<dbReference type="InterPro" id="IPR045851">
    <property type="entry name" value="AMP-bd_C_sf"/>
</dbReference>
<feature type="domain" description="AMP-binding enzyme C-terminal" evidence="12">
    <location>
        <begin position="499"/>
        <end position="550"/>
    </location>
</feature>
<name>A0AAX7TZ77_ASTCA</name>
<reference evidence="14" key="1">
    <citation type="submission" date="2018-05" db="EMBL/GenBank/DDBJ databases">
        <authorList>
            <person name="Datahose"/>
        </authorList>
    </citation>
    <scope>NUCLEOTIDE SEQUENCE</scope>
</reference>
<evidence type="ECO:0000256" key="5">
    <source>
        <dbReference type="ARBA" id="ARBA00022598"/>
    </source>
</evidence>
<evidence type="ECO:0000256" key="2">
    <source>
        <dbReference type="ARBA" id="ARBA00006432"/>
    </source>
</evidence>
<dbReference type="PANTHER" id="PTHR24095">
    <property type="entry name" value="ACETYL-COENZYME A SYNTHETASE"/>
    <property type="match status" value="1"/>
</dbReference>
<evidence type="ECO:0000256" key="8">
    <source>
        <dbReference type="ARBA" id="ARBA00023098"/>
    </source>
</evidence>
<dbReference type="AlphaFoldDB" id="A0AAX7TZ77"/>
<evidence type="ECO:0000256" key="1">
    <source>
        <dbReference type="ARBA" id="ARBA00001884"/>
    </source>
</evidence>
<dbReference type="InterPro" id="IPR000873">
    <property type="entry name" value="AMP-dep_synth/lig_dom"/>
</dbReference>
<dbReference type="GO" id="GO:0003987">
    <property type="term" value="F:acetate-CoA ligase activity"/>
    <property type="evidence" value="ECO:0007669"/>
    <property type="project" value="UniProtKB-EC"/>
</dbReference>
<dbReference type="InterPro" id="IPR042099">
    <property type="entry name" value="ANL_N_sf"/>
</dbReference>
<evidence type="ECO:0000256" key="10">
    <source>
        <dbReference type="ARBA" id="ARBA00049004"/>
    </source>
</evidence>
<evidence type="ECO:0000259" key="12">
    <source>
        <dbReference type="Pfam" id="PF13193"/>
    </source>
</evidence>
<keyword evidence="7" id="KW-0067">ATP-binding</keyword>
<dbReference type="InterPro" id="IPR025110">
    <property type="entry name" value="AMP-bd_C"/>
</dbReference>
<proteinExistence type="inferred from homology"/>
<dbReference type="SUPFAM" id="SSF56801">
    <property type="entry name" value="Acetyl-CoA synthetase-like"/>
    <property type="match status" value="1"/>
</dbReference>
<dbReference type="InterPro" id="IPR020845">
    <property type="entry name" value="AMP-binding_CS"/>
</dbReference>
<dbReference type="Proteomes" id="UP000265100">
    <property type="component" value="Chromosome 15"/>
</dbReference>
<keyword evidence="5" id="KW-0436">Ligase</keyword>
<dbReference type="InterPro" id="IPR032387">
    <property type="entry name" value="ACAS_N"/>
</dbReference>
<dbReference type="EC" id="6.2.1.1" evidence="4"/>
<reference evidence="14" key="3">
    <citation type="submission" date="2025-09" db="UniProtKB">
        <authorList>
            <consortium name="Ensembl"/>
        </authorList>
    </citation>
    <scope>IDENTIFICATION</scope>
</reference>
<dbReference type="Gene3D" id="3.30.300.30">
    <property type="match status" value="1"/>
</dbReference>